<feature type="region of interest" description="Disordered" evidence="1">
    <location>
        <begin position="35"/>
        <end position="55"/>
    </location>
</feature>
<organism evidence="2 3">
    <name type="scientific">Rhamnella rubrinervis</name>
    <dbReference type="NCBI Taxonomy" id="2594499"/>
    <lineage>
        <taxon>Eukaryota</taxon>
        <taxon>Viridiplantae</taxon>
        <taxon>Streptophyta</taxon>
        <taxon>Embryophyta</taxon>
        <taxon>Tracheophyta</taxon>
        <taxon>Spermatophyta</taxon>
        <taxon>Magnoliopsida</taxon>
        <taxon>eudicotyledons</taxon>
        <taxon>Gunneridae</taxon>
        <taxon>Pentapetalae</taxon>
        <taxon>rosids</taxon>
        <taxon>fabids</taxon>
        <taxon>Rosales</taxon>
        <taxon>Rhamnaceae</taxon>
        <taxon>rhamnoid group</taxon>
        <taxon>Rhamneae</taxon>
        <taxon>Rhamnella</taxon>
    </lineage>
</organism>
<accession>A0A8K0MED4</accession>
<dbReference type="EMBL" id="VOIH02000006">
    <property type="protein sequence ID" value="KAF3443255.1"/>
    <property type="molecule type" value="Genomic_DNA"/>
</dbReference>
<proteinExistence type="predicted"/>
<reference evidence="2" key="1">
    <citation type="submission" date="2020-03" db="EMBL/GenBank/DDBJ databases">
        <title>A high-quality chromosome-level genome assembly of a woody plant with both climbing and erect habits, Rhamnella rubrinervis.</title>
        <authorList>
            <person name="Lu Z."/>
            <person name="Yang Y."/>
            <person name="Zhu X."/>
            <person name="Sun Y."/>
        </authorList>
    </citation>
    <scope>NUCLEOTIDE SEQUENCE</scope>
    <source>
        <strain evidence="2">BYM</strain>
        <tissue evidence="2">Leaf</tissue>
    </source>
</reference>
<evidence type="ECO:0000313" key="3">
    <source>
        <dbReference type="Proteomes" id="UP000796880"/>
    </source>
</evidence>
<gene>
    <name evidence="2" type="ORF">FNV43_RR12937</name>
</gene>
<dbReference type="AlphaFoldDB" id="A0A8K0MED4"/>
<feature type="region of interest" description="Disordered" evidence="1">
    <location>
        <begin position="109"/>
        <end position="128"/>
    </location>
</feature>
<protein>
    <submittedName>
        <fullName evidence="2">Uncharacterized protein</fullName>
    </submittedName>
</protein>
<comment type="caution">
    <text evidence="2">The sequence shown here is derived from an EMBL/GenBank/DDBJ whole genome shotgun (WGS) entry which is preliminary data.</text>
</comment>
<evidence type="ECO:0000256" key="1">
    <source>
        <dbReference type="SAM" id="MobiDB-lite"/>
    </source>
</evidence>
<dbReference type="Proteomes" id="UP000796880">
    <property type="component" value="Unassembled WGS sequence"/>
</dbReference>
<keyword evidence="3" id="KW-1185">Reference proteome</keyword>
<name>A0A8K0MED4_9ROSA</name>
<sequence length="195" mass="21966">MYLLMHQCPPVRQGRDAQVVKPVAVRAVTVSRESSFGSYTGRRSHRSSVLSTSSGGYRDVGLDDDLARRELEGRRAPPIVVAIFEEDQEDSIGSDDYVPHGYTLESVNPEAGGSAYRRRSHRSSVPSISGGGYRGVGLDDDLARRELEDGGRMVFLRGEAVMILIWRGGYYYMPIGRFQQMQAEHFHEMFLWYLD</sequence>
<evidence type="ECO:0000313" key="2">
    <source>
        <dbReference type="EMBL" id="KAF3443255.1"/>
    </source>
</evidence>